<dbReference type="InterPro" id="IPR011761">
    <property type="entry name" value="ATP-grasp"/>
</dbReference>
<keyword evidence="3" id="KW-0547">Nucleotide-binding</keyword>
<dbReference type="EMBL" id="LBSV01000018">
    <property type="protein sequence ID" value="KKQ24152.1"/>
    <property type="molecule type" value="Genomic_DNA"/>
</dbReference>
<feature type="domain" description="ATP-grasp" evidence="4">
    <location>
        <begin position="116"/>
        <end position="319"/>
    </location>
</feature>
<dbReference type="Proteomes" id="UP000034917">
    <property type="component" value="Unassembled WGS sequence"/>
</dbReference>
<dbReference type="Gene3D" id="3.30.470.20">
    <property type="entry name" value="ATP-grasp fold, B domain"/>
    <property type="match status" value="1"/>
</dbReference>
<evidence type="ECO:0000313" key="5">
    <source>
        <dbReference type="EMBL" id="KKQ24152.1"/>
    </source>
</evidence>
<evidence type="ECO:0000256" key="3">
    <source>
        <dbReference type="PROSITE-ProRule" id="PRU00409"/>
    </source>
</evidence>
<dbReference type="GO" id="GO:0046872">
    <property type="term" value="F:metal ion binding"/>
    <property type="evidence" value="ECO:0007669"/>
    <property type="project" value="InterPro"/>
</dbReference>
<keyword evidence="3" id="KW-0067">ATP-binding</keyword>
<dbReference type="PANTHER" id="PTHR23132:SF23">
    <property type="entry name" value="D-ALANINE--D-ALANINE LIGASE B"/>
    <property type="match status" value="1"/>
</dbReference>
<evidence type="ECO:0000256" key="2">
    <source>
        <dbReference type="ARBA" id="ARBA00022598"/>
    </source>
</evidence>
<dbReference type="GO" id="GO:0005524">
    <property type="term" value="F:ATP binding"/>
    <property type="evidence" value="ECO:0007669"/>
    <property type="project" value="UniProtKB-UniRule"/>
</dbReference>
<dbReference type="SUPFAM" id="SSF56059">
    <property type="entry name" value="Glutathione synthetase ATP-binding domain-like"/>
    <property type="match status" value="1"/>
</dbReference>
<dbReference type="AlphaFoldDB" id="A0A0G0G2F7"/>
<keyword evidence="2 5" id="KW-0436">Ligase</keyword>
<dbReference type="InterPro" id="IPR011095">
    <property type="entry name" value="Dala_Dala_lig_C"/>
</dbReference>
<comment type="caution">
    <text evidence="5">The sequence shown here is derived from an EMBL/GenBank/DDBJ whole genome shotgun (WGS) entry which is preliminary data.</text>
</comment>
<dbReference type="PANTHER" id="PTHR23132">
    <property type="entry name" value="D-ALANINE--D-ALANINE LIGASE"/>
    <property type="match status" value="1"/>
</dbReference>
<organism evidence="5 6">
    <name type="scientific">Candidatus Roizmanbacteria bacterium GW2011_GWC2_37_13</name>
    <dbReference type="NCBI Taxonomy" id="1618486"/>
    <lineage>
        <taxon>Bacteria</taxon>
        <taxon>Candidatus Roizmaniibacteriota</taxon>
    </lineage>
</organism>
<accession>A0A0G0G2F7</accession>
<dbReference type="PROSITE" id="PS50975">
    <property type="entry name" value="ATP_GRASP"/>
    <property type="match status" value="1"/>
</dbReference>
<proteinExistence type="inferred from homology"/>
<gene>
    <name evidence="5" type="ORF">US40_C0018G0004</name>
</gene>
<dbReference type="GO" id="GO:0008716">
    <property type="term" value="F:D-alanine-D-alanine ligase activity"/>
    <property type="evidence" value="ECO:0007669"/>
    <property type="project" value="InterPro"/>
</dbReference>
<reference evidence="5 6" key="1">
    <citation type="journal article" date="2015" name="Nature">
        <title>rRNA introns, odd ribosomes, and small enigmatic genomes across a large radiation of phyla.</title>
        <authorList>
            <person name="Brown C.T."/>
            <person name="Hug L.A."/>
            <person name="Thomas B.C."/>
            <person name="Sharon I."/>
            <person name="Castelle C.J."/>
            <person name="Singh A."/>
            <person name="Wilkins M.J."/>
            <person name="Williams K.H."/>
            <person name="Banfield J.F."/>
        </authorList>
    </citation>
    <scope>NUCLEOTIDE SEQUENCE [LARGE SCALE GENOMIC DNA]</scope>
</reference>
<sequence length="323" mass="37382">MSKRKLIVILYSEAKRSYFSSEEQYLTEVEVYKRVKEVKKYIDKLGYKTILLPGNINSIFKLKSLRPILVFNLVDSVYGHEELISIIPAALELLKLSYTGAGVTGLAINGSKYLTKVLLKECCLPVPRFQLFKESSEELSKNLQFPLIVKLNESHGSLEINQSSVVENKKNLKKRINYLLKKYRQTVIVEEYVRGKEVTVLVIDGKEKIILAEERILFKKQKYPLYDYEAAWGEKEIYDCLPYRLSKLMKNILIKAFEVLHFKDYARFEIIVKNEKDFYIIDPNANPSFGPYGTTSGPFGYLLYLNKIPFIDVVKKIIQVNSS</sequence>
<dbReference type="Pfam" id="PF07478">
    <property type="entry name" value="Dala_Dala_lig_C"/>
    <property type="match status" value="1"/>
</dbReference>
<dbReference type="Gene3D" id="3.30.1490.20">
    <property type="entry name" value="ATP-grasp fold, A domain"/>
    <property type="match status" value="1"/>
</dbReference>
<name>A0A0G0G2F7_9BACT</name>
<protein>
    <submittedName>
        <fullName evidence="5">D-alanine-D-alanine ligase</fullName>
    </submittedName>
</protein>
<comment type="similarity">
    <text evidence="1">Belongs to the D-alanine--D-alanine ligase family.</text>
</comment>
<evidence type="ECO:0000256" key="1">
    <source>
        <dbReference type="ARBA" id="ARBA00010871"/>
    </source>
</evidence>
<dbReference type="InterPro" id="IPR013815">
    <property type="entry name" value="ATP_grasp_subdomain_1"/>
</dbReference>
<evidence type="ECO:0000313" key="6">
    <source>
        <dbReference type="Proteomes" id="UP000034917"/>
    </source>
</evidence>
<evidence type="ECO:0000259" key="4">
    <source>
        <dbReference type="PROSITE" id="PS50975"/>
    </source>
</evidence>